<dbReference type="EMBL" id="VSRR010000865">
    <property type="protein sequence ID" value="MPC20373.1"/>
    <property type="molecule type" value="Genomic_DNA"/>
</dbReference>
<comment type="caution">
    <text evidence="1">The sequence shown here is derived from an EMBL/GenBank/DDBJ whole genome shotgun (WGS) entry which is preliminary data.</text>
</comment>
<evidence type="ECO:0000313" key="1">
    <source>
        <dbReference type="EMBL" id="MPC20373.1"/>
    </source>
</evidence>
<dbReference type="Proteomes" id="UP000324222">
    <property type="component" value="Unassembled WGS sequence"/>
</dbReference>
<gene>
    <name evidence="1" type="ORF">E2C01_013314</name>
</gene>
<organism evidence="1 2">
    <name type="scientific">Portunus trituberculatus</name>
    <name type="common">Swimming crab</name>
    <name type="synonym">Neptunus trituberculatus</name>
    <dbReference type="NCBI Taxonomy" id="210409"/>
    <lineage>
        <taxon>Eukaryota</taxon>
        <taxon>Metazoa</taxon>
        <taxon>Ecdysozoa</taxon>
        <taxon>Arthropoda</taxon>
        <taxon>Crustacea</taxon>
        <taxon>Multicrustacea</taxon>
        <taxon>Malacostraca</taxon>
        <taxon>Eumalacostraca</taxon>
        <taxon>Eucarida</taxon>
        <taxon>Decapoda</taxon>
        <taxon>Pleocyemata</taxon>
        <taxon>Brachyura</taxon>
        <taxon>Eubrachyura</taxon>
        <taxon>Portunoidea</taxon>
        <taxon>Portunidae</taxon>
        <taxon>Portuninae</taxon>
        <taxon>Portunus</taxon>
    </lineage>
</organism>
<evidence type="ECO:0000313" key="2">
    <source>
        <dbReference type="Proteomes" id="UP000324222"/>
    </source>
</evidence>
<protein>
    <submittedName>
        <fullName evidence="1">Uncharacterized protein</fullName>
    </submittedName>
</protein>
<keyword evidence="2" id="KW-1185">Reference proteome</keyword>
<dbReference type="AlphaFoldDB" id="A0A5B7DGT2"/>
<accession>A0A5B7DGT2</accession>
<reference evidence="1 2" key="1">
    <citation type="submission" date="2019-05" db="EMBL/GenBank/DDBJ databases">
        <title>Another draft genome of Portunus trituberculatus and its Hox gene families provides insights of decapod evolution.</title>
        <authorList>
            <person name="Jeong J.-H."/>
            <person name="Song I."/>
            <person name="Kim S."/>
            <person name="Choi T."/>
            <person name="Kim D."/>
            <person name="Ryu S."/>
            <person name="Kim W."/>
        </authorList>
    </citation>
    <scope>NUCLEOTIDE SEQUENCE [LARGE SCALE GENOMIC DNA]</scope>
    <source>
        <tissue evidence="1">Muscle</tissue>
    </source>
</reference>
<name>A0A5B7DGT2_PORTR</name>
<sequence>MQTSIKTLLADFILHQKHDSDYLQSDFLRNAYMMYWQLPPQLHSSGLSFKSCRAKQGHLTATPAIHSSLHGWSIDCLKEASEGTSAYMCHFNGMTHSQSETSAGKTPVCISAIVGASCLQIHVAERISLKHNPRPRQLPVPPSPPPVLQPPSLSSVLNAFFFGSFHYILPASSSSSVSSNNFSLYGSWLAPATPLRSTKAGGGWEAVALRGEDGPESASCSQCC</sequence>
<proteinExistence type="predicted"/>